<dbReference type="EMBL" id="CP002287">
    <property type="protein sequence ID" value="ADP17326.1"/>
    <property type="molecule type" value="Genomic_DNA"/>
</dbReference>
<dbReference type="Proteomes" id="UP000006876">
    <property type="component" value="Chromosome"/>
</dbReference>
<dbReference type="KEGG" id="axy:AXYL_04006"/>
<keyword evidence="1" id="KW-0472">Membrane</keyword>
<keyword evidence="1" id="KW-1133">Transmembrane helix</keyword>
<keyword evidence="1" id="KW-0812">Transmembrane</keyword>
<evidence type="ECO:0000256" key="1">
    <source>
        <dbReference type="SAM" id="Phobius"/>
    </source>
</evidence>
<accession>E3HSK9</accession>
<protein>
    <submittedName>
        <fullName evidence="2">Uncharacterized protein</fullName>
    </submittedName>
</protein>
<dbReference type="HOGENOM" id="CLU_2103673_0_0_4"/>
<name>E3HSK9_ACHXA</name>
<sequence>MFRARDWTRAGEVWEGWGEVVFLTVAYLFVGYQVLVGTDAYALIRILVIQHEHFQLAEVLLLSAMAFPVACIVLFIQLRRLQLETRRRRALDARITELFKRVRDARLGEISRSNL</sequence>
<evidence type="ECO:0000313" key="3">
    <source>
        <dbReference type="Proteomes" id="UP000006876"/>
    </source>
</evidence>
<dbReference type="AlphaFoldDB" id="E3HSK9"/>
<gene>
    <name evidence="2" type="ordered locus">AXYL_04006</name>
</gene>
<feature type="transmembrane region" description="Helical" evidence="1">
    <location>
        <begin position="20"/>
        <end position="44"/>
    </location>
</feature>
<feature type="transmembrane region" description="Helical" evidence="1">
    <location>
        <begin position="56"/>
        <end position="78"/>
    </location>
</feature>
<reference evidence="2 3" key="1">
    <citation type="journal article" date="2011" name="J. Bacteriol.">
        <title>Complete genome sequence of the haloaromatic acid-degrading bacterium Achromobacter xylosoxidans A8.</title>
        <authorList>
            <person name="Strnad H."/>
            <person name="Ridl J."/>
            <person name="Paces J."/>
            <person name="Kolar M."/>
            <person name="Vlcek C."/>
            <person name="Paces V."/>
        </authorList>
    </citation>
    <scope>NUCLEOTIDE SEQUENCE [LARGE SCALE GENOMIC DNA]</scope>
    <source>
        <strain evidence="2 3">A8</strain>
    </source>
</reference>
<evidence type="ECO:0000313" key="2">
    <source>
        <dbReference type="EMBL" id="ADP17326.1"/>
    </source>
</evidence>
<organism evidence="2 3">
    <name type="scientific">Achromobacter xylosoxidans (strain A8)</name>
    <dbReference type="NCBI Taxonomy" id="762376"/>
    <lineage>
        <taxon>Bacteria</taxon>
        <taxon>Pseudomonadati</taxon>
        <taxon>Pseudomonadota</taxon>
        <taxon>Betaproteobacteria</taxon>
        <taxon>Burkholderiales</taxon>
        <taxon>Alcaligenaceae</taxon>
        <taxon>Achromobacter</taxon>
    </lineage>
</organism>
<proteinExistence type="predicted"/>